<dbReference type="PANTHER" id="PTHR43877:SF2">
    <property type="entry name" value="AMINOALKYLPHOSPHONATE N-ACETYLTRANSFERASE-RELATED"/>
    <property type="match status" value="1"/>
</dbReference>
<keyword evidence="6" id="KW-1185">Reference proteome</keyword>
<keyword evidence="1" id="KW-0808">Transferase</keyword>
<dbReference type="CDD" id="cd04301">
    <property type="entry name" value="NAT_SF"/>
    <property type="match status" value="1"/>
</dbReference>
<dbReference type="RefSeq" id="WP_188935476.1">
    <property type="nucleotide sequence ID" value="NZ_BMJC01000004.1"/>
</dbReference>
<gene>
    <name evidence="5" type="ORF">GCM10011511_42330</name>
</gene>
<proteinExistence type="predicted"/>
<dbReference type="Pfam" id="PF00583">
    <property type="entry name" value="Acetyltransf_1"/>
    <property type="match status" value="1"/>
</dbReference>
<dbReference type="Gene3D" id="3.40.630.30">
    <property type="match status" value="1"/>
</dbReference>
<reference evidence="5" key="1">
    <citation type="journal article" date="2014" name="Int. J. Syst. Evol. Microbiol.">
        <title>Complete genome sequence of Corynebacterium casei LMG S-19264T (=DSM 44701T), isolated from a smear-ripened cheese.</title>
        <authorList>
            <consortium name="US DOE Joint Genome Institute (JGI-PGF)"/>
            <person name="Walter F."/>
            <person name="Albersmeier A."/>
            <person name="Kalinowski J."/>
            <person name="Ruckert C."/>
        </authorList>
    </citation>
    <scope>NUCLEOTIDE SEQUENCE</scope>
    <source>
        <strain evidence="5">CGMCC 1.15448</strain>
    </source>
</reference>
<feature type="domain" description="HTH marR-type" evidence="3">
    <location>
        <begin position="9"/>
        <end position="155"/>
    </location>
</feature>
<dbReference type="SUPFAM" id="SSF46785">
    <property type="entry name" value="Winged helix' DNA-binding domain"/>
    <property type="match status" value="1"/>
</dbReference>
<dbReference type="Pfam" id="PF12802">
    <property type="entry name" value="MarR_2"/>
    <property type="match status" value="1"/>
</dbReference>
<feature type="domain" description="N-acetyltransferase" evidence="4">
    <location>
        <begin position="176"/>
        <end position="314"/>
    </location>
</feature>
<accession>A0A8J2XV77</accession>
<evidence type="ECO:0000313" key="6">
    <source>
        <dbReference type="Proteomes" id="UP000607559"/>
    </source>
</evidence>
<dbReference type="PROSITE" id="PS51186">
    <property type="entry name" value="GNAT"/>
    <property type="match status" value="1"/>
</dbReference>
<name>A0A8J2XV77_9BACT</name>
<dbReference type="PANTHER" id="PTHR43877">
    <property type="entry name" value="AMINOALKYLPHOSPHONATE N-ACETYLTRANSFERASE-RELATED-RELATED"/>
    <property type="match status" value="1"/>
</dbReference>
<dbReference type="InterPro" id="IPR000182">
    <property type="entry name" value="GNAT_dom"/>
</dbReference>
<reference evidence="5" key="2">
    <citation type="submission" date="2020-09" db="EMBL/GenBank/DDBJ databases">
        <authorList>
            <person name="Sun Q."/>
            <person name="Zhou Y."/>
        </authorList>
    </citation>
    <scope>NUCLEOTIDE SEQUENCE</scope>
    <source>
        <strain evidence="5">CGMCC 1.15448</strain>
    </source>
</reference>
<organism evidence="5 6">
    <name type="scientific">Puia dinghuensis</name>
    <dbReference type="NCBI Taxonomy" id="1792502"/>
    <lineage>
        <taxon>Bacteria</taxon>
        <taxon>Pseudomonadati</taxon>
        <taxon>Bacteroidota</taxon>
        <taxon>Chitinophagia</taxon>
        <taxon>Chitinophagales</taxon>
        <taxon>Chitinophagaceae</taxon>
        <taxon>Puia</taxon>
    </lineage>
</organism>
<evidence type="ECO:0000256" key="1">
    <source>
        <dbReference type="ARBA" id="ARBA00022679"/>
    </source>
</evidence>
<sequence length="314" mass="36086">MDFYDRTGKMALGSRLRRLSEQMTEQAAAIYDLYQVDLHPKWFPVFYSLSPSEEKSITDIAREIGHTHPSVSQIVREMSAKGYIVEKKGEMDGRKNFVLLSPAGEQVREKMQAQLDDVTSVIEKAMKETHHDLWKAIAEWEFLLEQKSLLRRVQEEKKVRESQEVQIIDYTPEYQPVFRQLNEEWITKYFRMEESDYKALDHPQEYIIDKGGHIYMALYKGEPLGTCAIIPMDDGGFELAKMAVSPRAQGLGIGYLVGKACIEKARALGAPRVYLESNTTLKPAINLYYKLGFRKAAGPPSPYERCNIQMELVF</sequence>
<evidence type="ECO:0000259" key="4">
    <source>
        <dbReference type="PROSITE" id="PS51186"/>
    </source>
</evidence>
<keyword evidence="2" id="KW-0012">Acyltransferase</keyword>
<dbReference type="Proteomes" id="UP000607559">
    <property type="component" value="Unassembled WGS sequence"/>
</dbReference>
<evidence type="ECO:0000259" key="3">
    <source>
        <dbReference type="PROSITE" id="PS50995"/>
    </source>
</evidence>
<dbReference type="GO" id="GO:0016747">
    <property type="term" value="F:acyltransferase activity, transferring groups other than amino-acyl groups"/>
    <property type="evidence" value="ECO:0007669"/>
    <property type="project" value="InterPro"/>
</dbReference>
<dbReference type="InterPro" id="IPR036390">
    <property type="entry name" value="WH_DNA-bd_sf"/>
</dbReference>
<dbReference type="InterPro" id="IPR000835">
    <property type="entry name" value="HTH_MarR-typ"/>
</dbReference>
<dbReference type="AlphaFoldDB" id="A0A8J2XV77"/>
<dbReference type="InterPro" id="IPR036388">
    <property type="entry name" value="WH-like_DNA-bd_sf"/>
</dbReference>
<evidence type="ECO:0000256" key="2">
    <source>
        <dbReference type="ARBA" id="ARBA00023315"/>
    </source>
</evidence>
<dbReference type="InterPro" id="IPR016181">
    <property type="entry name" value="Acyl_CoA_acyltransferase"/>
</dbReference>
<dbReference type="PROSITE" id="PS50995">
    <property type="entry name" value="HTH_MARR_2"/>
    <property type="match status" value="1"/>
</dbReference>
<dbReference type="Gene3D" id="1.10.10.10">
    <property type="entry name" value="Winged helix-like DNA-binding domain superfamily/Winged helix DNA-binding domain"/>
    <property type="match status" value="1"/>
</dbReference>
<dbReference type="InterPro" id="IPR050832">
    <property type="entry name" value="Bact_Acetyltransf"/>
</dbReference>
<dbReference type="SUPFAM" id="SSF55729">
    <property type="entry name" value="Acyl-CoA N-acyltransferases (Nat)"/>
    <property type="match status" value="1"/>
</dbReference>
<evidence type="ECO:0000313" key="5">
    <source>
        <dbReference type="EMBL" id="GGB14109.1"/>
    </source>
</evidence>
<protein>
    <submittedName>
        <fullName evidence="5">MarR family transcriptional regulator</fullName>
    </submittedName>
</protein>
<dbReference type="EMBL" id="BMJC01000004">
    <property type="protein sequence ID" value="GGB14109.1"/>
    <property type="molecule type" value="Genomic_DNA"/>
</dbReference>
<comment type="caution">
    <text evidence="5">The sequence shown here is derived from an EMBL/GenBank/DDBJ whole genome shotgun (WGS) entry which is preliminary data.</text>
</comment>
<dbReference type="GO" id="GO:0003700">
    <property type="term" value="F:DNA-binding transcription factor activity"/>
    <property type="evidence" value="ECO:0007669"/>
    <property type="project" value="InterPro"/>
</dbReference>